<reference evidence="2 3" key="1">
    <citation type="submission" date="2024-06" db="EMBL/GenBank/DDBJ databases">
        <title>The Natural Products Discovery Center: Release of the First 8490 Sequenced Strains for Exploring Actinobacteria Biosynthetic Diversity.</title>
        <authorList>
            <person name="Kalkreuter E."/>
            <person name="Kautsar S.A."/>
            <person name="Yang D."/>
            <person name="Bader C.D."/>
            <person name="Teijaro C.N."/>
            <person name="Fluegel L."/>
            <person name="Davis C.M."/>
            <person name="Simpson J.R."/>
            <person name="Lauterbach L."/>
            <person name="Steele A.D."/>
            <person name="Gui C."/>
            <person name="Meng S."/>
            <person name="Li G."/>
            <person name="Viehrig K."/>
            <person name="Ye F."/>
            <person name="Su P."/>
            <person name="Kiefer A.F."/>
            <person name="Nichols A."/>
            <person name="Cepeda A.J."/>
            <person name="Yan W."/>
            <person name="Fan B."/>
            <person name="Jiang Y."/>
            <person name="Adhikari A."/>
            <person name="Zheng C.-J."/>
            <person name="Schuster L."/>
            <person name="Cowan T.M."/>
            <person name="Smanski M.J."/>
            <person name="Chevrette M.G."/>
            <person name="De Carvalho L.P.S."/>
            <person name="Shen B."/>
        </authorList>
    </citation>
    <scope>NUCLEOTIDE SEQUENCE [LARGE SCALE GENOMIC DNA]</scope>
    <source>
        <strain evidence="2 3">NPDC046838</strain>
    </source>
</reference>
<sequence>MGRISGEEELLALEVDVIHGLGPGGGDGSSRVTDPSVRAVVAWSPGARVLALGAEGSRGSRALRDADGFGDLGDLGDAGQAYAPGEPPEVLVRIAAACAAAGDPASLRGGPCFTFPERLGADFPSPLPLLLSDAEGRSAARELARPDNWQPGEWAELISGAAGEWAMAVRDGSPVSICHTPAANGRAAEAGIWTRADFRGRGLAPAAVAAWSRRARLGKEVLFYSTTADNHASRSVARTLGLAPLGWIWTVR</sequence>
<dbReference type="PROSITE" id="PS51186">
    <property type="entry name" value="GNAT"/>
    <property type="match status" value="1"/>
</dbReference>
<feature type="domain" description="N-acetyltransferase" evidence="1">
    <location>
        <begin position="127"/>
        <end position="252"/>
    </location>
</feature>
<dbReference type="Pfam" id="PF13302">
    <property type="entry name" value="Acetyltransf_3"/>
    <property type="match status" value="1"/>
</dbReference>
<dbReference type="EMBL" id="JBEYXV010000001">
    <property type="protein sequence ID" value="MEU6819193.1"/>
    <property type="molecule type" value="Genomic_DNA"/>
</dbReference>
<evidence type="ECO:0000313" key="2">
    <source>
        <dbReference type="EMBL" id="MEU6819193.1"/>
    </source>
</evidence>
<organism evidence="2 3">
    <name type="scientific">Streptomyces atriruber</name>
    <dbReference type="NCBI Taxonomy" id="545121"/>
    <lineage>
        <taxon>Bacteria</taxon>
        <taxon>Bacillati</taxon>
        <taxon>Actinomycetota</taxon>
        <taxon>Actinomycetes</taxon>
        <taxon>Kitasatosporales</taxon>
        <taxon>Streptomycetaceae</taxon>
        <taxon>Streptomyces</taxon>
    </lineage>
</organism>
<dbReference type="InterPro" id="IPR000182">
    <property type="entry name" value="GNAT_dom"/>
</dbReference>
<protein>
    <submittedName>
        <fullName evidence="2">GNAT family N-acetyltransferase</fullName>
    </submittedName>
</protein>
<comment type="caution">
    <text evidence="2">The sequence shown here is derived from an EMBL/GenBank/DDBJ whole genome shotgun (WGS) entry which is preliminary data.</text>
</comment>
<dbReference type="Proteomes" id="UP001551176">
    <property type="component" value="Unassembled WGS sequence"/>
</dbReference>
<accession>A0ABV3BDW6</accession>
<dbReference type="Gene3D" id="3.40.630.30">
    <property type="match status" value="1"/>
</dbReference>
<dbReference type="InterPro" id="IPR016181">
    <property type="entry name" value="Acyl_CoA_acyltransferase"/>
</dbReference>
<evidence type="ECO:0000313" key="3">
    <source>
        <dbReference type="Proteomes" id="UP001551176"/>
    </source>
</evidence>
<keyword evidence="3" id="KW-1185">Reference proteome</keyword>
<gene>
    <name evidence="2" type="ORF">ABZ921_01090</name>
</gene>
<dbReference type="RefSeq" id="WP_359343167.1">
    <property type="nucleotide sequence ID" value="NZ_JBEYXV010000001.1"/>
</dbReference>
<evidence type="ECO:0000259" key="1">
    <source>
        <dbReference type="PROSITE" id="PS51186"/>
    </source>
</evidence>
<name>A0ABV3BDW6_9ACTN</name>
<proteinExistence type="predicted"/>
<dbReference type="SUPFAM" id="SSF55729">
    <property type="entry name" value="Acyl-CoA N-acyltransferases (Nat)"/>
    <property type="match status" value="1"/>
</dbReference>